<dbReference type="AlphaFoldDB" id="A0A815XS40"/>
<sequence>KSFQYDEDDYDSMEHYHEDNPQSGPENIEEIVRETVDTLVAITLCNTAPYIVNMLTAMPNNGNNTNIESKNITSINTMKSQSNNSKPDYHRSDLALLSSTANDLRNSTQQTSPIKQQQQQIHHPQLIIQPATTTNPISTIQGTNTPTLIVAPRILN</sequence>
<evidence type="ECO:0000313" key="2">
    <source>
        <dbReference type="EMBL" id="CAF1561690.1"/>
    </source>
</evidence>
<evidence type="ECO:0000313" key="3">
    <source>
        <dbReference type="Proteomes" id="UP000663845"/>
    </source>
</evidence>
<gene>
    <name evidence="2" type="ORF">JYZ213_LOCUS46919</name>
</gene>
<dbReference type="EMBL" id="CAJNOG010006677">
    <property type="protein sequence ID" value="CAF1561690.1"/>
    <property type="molecule type" value="Genomic_DNA"/>
</dbReference>
<name>A0A815XS40_9BILA</name>
<feature type="compositionally biased region" description="Acidic residues" evidence="1">
    <location>
        <begin position="1"/>
        <end position="11"/>
    </location>
</feature>
<organism evidence="2 3">
    <name type="scientific">Adineta steineri</name>
    <dbReference type="NCBI Taxonomy" id="433720"/>
    <lineage>
        <taxon>Eukaryota</taxon>
        <taxon>Metazoa</taxon>
        <taxon>Spiralia</taxon>
        <taxon>Gnathifera</taxon>
        <taxon>Rotifera</taxon>
        <taxon>Eurotatoria</taxon>
        <taxon>Bdelloidea</taxon>
        <taxon>Adinetida</taxon>
        <taxon>Adinetidae</taxon>
        <taxon>Adineta</taxon>
    </lineage>
</organism>
<accession>A0A815XS40</accession>
<reference evidence="2" key="1">
    <citation type="submission" date="2021-02" db="EMBL/GenBank/DDBJ databases">
        <authorList>
            <person name="Nowell W R."/>
        </authorList>
    </citation>
    <scope>NUCLEOTIDE SEQUENCE</scope>
</reference>
<protein>
    <submittedName>
        <fullName evidence="2">Uncharacterized protein</fullName>
    </submittedName>
</protein>
<comment type="caution">
    <text evidence="2">The sequence shown here is derived from an EMBL/GenBank/DDBJ whole genome shotgun (WGS) entry which is preliminary data.</text>
</comment>
<feature type="non-terminal residue" evidence="2">
    <location>
        <position position="156"/>
    </location>
</feature>
<feature type="non-terminal residue" evidence="2">
    <location>
        <position position="1"/>
    </location>
</feature>
<proteinExistence type="predicted"/>
<feature type="region of interest" description="Disordered" evidence="1">
    <location>
        <begin position="1"/>
        <end position="25"/>
    </location>
</feature>
<evidence type="ECO:0000256" key="1">
    <source>
        <dbReference type="SAM" id="MobiDB-lite"/>
    </source>
</evidence>
<dbReference type="Proteomes" id="UP000663845">
    <property type="component" value="Unassembled WGS sequence"/>
</dbReference>